<proteinExistence type="predicted"/>
<dbReference type="InterPro" id="IPR029063">
    <property type="entry name" value="SAM-dependent_MTases_sf"/>
</dbReference>
<feature type="domain" description="O-methyltransferase C-terminal" evidence="1">
    <location>
        <begin position="295"/>
        <end position="377"/>
    </location>
</feature>
<dbReference type="InterPro" id="IPR036390">
    <property type="entry name" value="WH_DNA-bd_sf"/>
</dbReference>
<dbReference type="Gene3D" id="3.40.50.150">
    <property type="entry name" value="Vaccinia Virus protein VP39"/>
    <property type="match status" value="2"/>
</dbReference>
<dbReference type="InterPro" id="IPR001077">
    <property type="entry name" value="COMT_C"/>
</dbReference>
<dbReference type="Proteomes" id="UP001590951">
    <property type="component" value="Unassembled WGS sequence"/>
</dbReference>
<organism evidence="2 3">
    <name type="scientific">Lepraria finkii</name>
    <dbReference type="NCBI Taxonomy" id="1340010"/>
    <lineage>
        <taxon>Eukaryota</taxon>
        <taxon>Fungi</taxon>
        <taxon>Dikarya</taxon>
        <taxon>Ascomycota</taxon>
        <taxon>Pezizomycotina</taxon>
        <taxon>Lecanoromycetes</taxon>
        <taxon>OSLEUM clade</taxon>
        <taxon>Lecanoromycetidae</taxon>
        <taxon>Lecanorales</taxon>
        <taxon>Lecanorineae</taxon>
        <taxon>Stereocaulaceae</taxon>
        <taxon>Lepraria</taxon>
    </lineage>
</organism>
<dbReference type="EMBL" id="JBHFEH010000042">
    <property type="protein sequence ID" value="KAL2050796.1"/>
    <property type="molecule type" value="Genomic_DNA"/>
</dbReference>
<name>A0ABR4B197_9LECA</name>
<dbReference type="SUPFAM" id="SSF46785">
    <property type="entry name" value="Winged helix' DNA-binding domain"/>
    <property type="match status" value="1"/>
</dbReference>
<protein>
    <recommendedName>
        <fullName evidence="1">O-methyltransferase C-terminal domain-containing protein</fullName>
    </recommendedName>
</protein>
<dbReference type="SUPFAM" id="SSF53335">
    <property type="entry name" value="S-adenosyl-L-methionine-dependent methyltransferases"/>
    <property type="match status" value="1"/>
</dbReference>
<comment type="caution">
    <text evidence="2">The sequence shown here is derived from an EMBL/GenBank/DDBJ whole genome shotgun (WGS) entry which is preliminary data.</text>
</comment>
<sequence length="406" mass="45623">MAQASDSATMLALAEKILGQVYRLDNHLKQNFISQPCLAVGASTGLWSSHSTSIESARSSIFGLTKQLIKLLVGPHEFLHEYVSSNWEHGALYTLLEFNILEKIPLDGKVHVSLLASQSGLPEKKLLSVLRLISCEGILDEVSEGVFGHTAISEELVRDEKFKAFIGFQLFETRVASAHLADSMKVEASDYQTGQSAFKYAWGASMYDWHKAHPEKSTRFRMAMEGVTQSLDPGNALFFDWFKRNRNGDRILVVDVEGRNTAFLADQFPALSFETQVEKFKPQPTGDSDKVLLVYLVRNILWNCSDEDCVKILQTFVPAMEKSPDTVLLVNEMMSPAGGILERHVEKGYRRRDVTVMTMHNAKQRTEEEWKALFAKASPNFTFNVQTASTPHSYRGLWEVHLGLAK</sequence>
<evidence type="ECO:0000259" key="1">
    <source>
        <dbReference type="Pfam" id="PF00891"/>
    </source>
</evidence>
<dbReference type="Pfam" id="PF00891">
    <property type="entry name" value="Methyltransf_2"/>
    <property type="match status" value="1"/>
</dbReference>
<accession>A0ABR4B197</accession>
<dbReference type="Gene3D" id="1.10.10.10">
    <property type="entry name" value="Winged helix-like DNA-binding domain superfamily/Winged helix DNA-binding domain"/>
    <property type="match status" value="1"/>
</dbReference>
<dbReference type="InterPro" id="IPR036388">
    <property type="entry name" value="WH-like_DNA-bd_sf"/>
</dbReference>
<evidence type="ECO:0000313" key="2">
    <source>
        <dbReference type="EMBL" id="KAL2050796.1"/>
    </source>
</evidence>
<evidence type="ECO:0000313" key="3">
    <source>
        <dbReference type="Proteomes" id="UP001590951"/>
    </source>
</evidence>
<reference evidence="2 3" key="1">
    <citation type="submission" date="2024-09" db="EMBL/GenBank/DDBJ databases">
        <title>Rethinking Asexuality: The Enigmatic Case of Functional Sexual Genes in Lepraria (Stereocaulaceae).</title>
        <authorList>
            <person name="Doellman M."/>
            <person name="Sun Y."/>
            <person name="Barcenas-Pena A."/>
            <person name="Lumbsch H.T."/>
            <person name="Grewe F."/>
        </authorList>
    </citation>
    <scope>NUCLEOTIDE SEQUENCE [LARGE SCALE GENOMIC DNA]</scope>
    <source>
        <strain evidence="2 3">Grewe 0041</strain>
    </source>
</reference>
<dbReference type="PANTHER" id="PTHR43712">
    <property type="entry name" value="PUTATIVE (AFU_ORTHOLOGUE AFUA_4G14580)-RELATED"/>
    <property type="match status" value="1"/>
</dbReference>
<dbReference type="PANTHER" id="PTHR43712:SF12">
    <property type="entry name" value="STERIGMATOCYSTIN 8-O-METHYLTRANSFERASE"/>
    <property type="match status" value="1"/>
</dbReference>
<keyword evidence="3" id="KW-1185">Reference proteome</keyword>
<gene>
    <name evidence="2" type="ORF">ABVK25_008857</name>
</gene>